<dbReference type="OMA" id="ESVCAYR"/>
<comment type="similarity">
    <text evidence="1">Belongs to the LysR transcriptional regulatory family.</text>
</comment>
<dbReference type="PANTHER" id="PTHR30126">
    <property type="entry name" value="HTH-TYPE TRANSCRIPTIONAL REGULATOR"/>
    <property type="match status" value="1"/>
</dbReference>
<evidence type="ECO:0000256" key="4">
    <source>
        <dbReference type="ARBA" id="ARBA00023163"/>
    </source>
</evidence>
<dbReference type="InterPro" id="IPR036390">
    <property type="entry name" value="WH_DNA-bd_sf"/>
</dbReference>
<dbReference type="InterPro" id="IPR000847">
    <property type="entry name" value="LysR_HTH_N"/>
</dbReference>
<keyword evidence="3" id="KW-0238">DNA-binding</keyword>
<reference evidence="6" key="1">
    <citation type="submission" date="2017-09" db="EMBL/GenBank/DDBJ databases">
        <title>FDA dAtabase for Regulatory Grade micrObial Sequences (FDA-ARGOS): Supporting development and validation of Infectious Disease Dx tests.</title>
        <authorList>
            <person name="Minogue T."/>
            <person name="Wolcott M."/>
            <person name="Wasieloski L."/>
            <person name="Aguilar W."/>
            <person name="Moore D."/>
            <person name="Tallon L."/>
            <person name="Sadzewicz L."/>
            <person name="Ott S."/>
            <person name="Zhao X."/>
            <person name="Nagaraj S."/>
            <person name="Vavikolanu K."/>
            <person name="Aluvathingal J."/>
            <person name="Nadendla S."/>
            <person name="Sichtig H."/>
        </authorList>
    </citation>
    <scope>NUCLEOTIDE SEQUENCE [LARGE SCALE GENOMIC DNA]</scope>
    <source>
        <strain evidence="6">FDAARGOS_390</strain>
    </source>
</reference>
<dbReference type="AlphaFoldDB" id="A0A104K0U4"/>
<evidence type="ECO:0000256" key="2">
    <source>
        <dbReference type="ARBA" id="ARBA00023015"/>
    </source>
</evidence>
<dbReference type="SUPFAM" id="SSF53850">
    <property type="entry name" value="Periplasmic binding protein-like II"/>
    <property type="match status" value="1"/>
</dbReference>
<dbReference type="Gene3D" id="1.10.10.10">
    <property type="entry name" value="Winged helix-like DNA-binding domain superfamily/Winged helix DNA-binding domain"/>
    <property type="match status" value="1"/>
</dbReference>
<dbReference type="Pfam" id="PF03466">
    <property type="entry name" value="LysR_substrate"/>
    <property type="match status" value="1"/>
</dbReference>
<evidence type="ECO:0000313" key="6">
    <source>
        <dbReference type="Proteomes" id="UP000220629"/>
    </source>
</evidence>
<evidence type="ECO:0000256" key="1">
    <source>
        <dbReference type="ARBA" id="ARBA00009437"/>
    </source>
</evidence>
<protein>
    <submittedName>
        <fullName evidence="5">LysR family transcriptional regulator</fullName>
    </submittedName>
</protein>
<dbReference type="GO" id="GO:0000976">
    <property type="term" value="F:transcription cis-regulatory region binding"/>
    <property type="evidence" value="ECO:0007669"/>
    <property type="project" value="TreeGrafter"/>
</dbReference>
<dbReference type="GO" id="GO:0003700">
    <property type="term" value="F:DNA-binding transcription factor activity"/>
    <property type="evidence" value="ECO:0007669"/>
    <property type="project" value="InterPro"/>
</dbReference>
<dbReference type="InterPro" id="IPR036388">
    <property type="entry name" value="WH-like_DNA-bd_sf"/>
</dbReference>
<sequence length="310" mass="33368">MDIADLKTFEAVARHGSMNKAAAELHTVQSNVTARIRALEDELGVALFQRHARGVTITPAAQRMLPFVGRISQLVSEARAAATDSGEPTGTLTLGTLETTMALRLSPLLTEYARTWPDVRLVVSAGTTAGLMQDVIDYRLDGAFVAGPIRHPALHVEPVFTEELVLVTSPAIRTLKDLPGARDLKTVVFQFGCSYRQRLDAFLAGLGIVVARPLEFGSLDAIVNCVSAGVGITLLPKGVVADAVTAGDVAIHRLPRELAMVETLFVRREDSYVSSAMTAFLELARRVYRQSRTGVPVRGRRGAQEPTVAA</sequence>
<dbReference type="Proteomes" id="UP000220629">
    <property type="component" value="Unassembled WGS sequence"/>
</dbReference>
<dbReference type="PANTHER" id="PTHR30126:SF40">
    <property type="entry name" value="HTH-TYPE TRANSCRIPTIONAL REGULATOR GLTR"/>
    <property type="match status" value="1"/>
</dbReference>
<proteinExistence type="inferred from homology"/>
<evidence type="ECO:0000256" key="3">
    <source>
        <dbReference type="ARBA" id="ARBA00023125"/>
    </source>
</evidence>
<dbReference type="FunFam" id="1.10.10.10:FF:000001">
    <property type="entry name" value="LysR family transcriptional regulator"/>
    <property type="match status" value="1"/>
</dbReference>
<accession>A0A104K0U4</accession>
<dbReference type="PRINTS" id="PR00039">
    <property type="entry name" value="HTHLYSR"/>
</dbReference>
<name>A0A104K0U4_BURGA</name>
<dbReference type="Pfam" id="PF00126">
    <property type="entry name" value="HTH_1"/>
    <property type="match status" value="1"/>
</dbReference>
<dbReference type="SUPFAM" id="SSF46785">
    <property type="entry name" value="Winged helix' DNA-binding domain"/>
    <property type="match status" value="1"/>
</dbReference>
<organism evidence="5 6">
    <name type="scientific">Burkholderia gladioli</name>
    <name type="common">Pseudomonas marginata</name>
    <name type="synonym">Phytomonas marginata</name>
    <dbReference type="NCBI Taxonomy" id="28095"/>
    <lineage>
        <taxon>Bacteria</taxon>
        <taxon>Pseudomonadati</taxon>
        <taxon>Pseudomonadota</taxon>
        <taxon>Betaproteobacteria</taxon>
        <taxon>Burkholderiales</taxon>
        <taxon>Burkholderiaceae</taxon>
        <taxon>Burkholderia</taxon>
    </lineage>
</organism>
<dbReference type="InterPro" id="IPR005119">
    <property type="entry name" value="LysR_subst-bd"/>
</dbReference>
<dbReference type="Gene3D" id="3.40.190.290">
    <property type="match status" value="1"/>
</dbReference>
<keyword evidence="2" id="KW-0805">Transcription regulation</keyword>
<keyword evidence="4" id="KW-0804">Transcription</keyword>
<dbReference type="PROSITE" id="PS50931">
    <property type="entry name" value="HTH_LYSR"/>
    <property type="match status" value="1"/>
</dbReference>
<evidence type="ECO:0000313" key="5">
    <source>
        <dbReference type="EMBL" id="PEH43561.1"/>
    </source>
</evidence>
<dbReference type="RefSeq" id="WP_013691597.1">
    <property type="nucleotide sequence ID" value="NZ_CADEQB010000014.1"/>
</dbReference>
<dbReference type="EMBL" id="PDDY01000001">
    <property type="protein sequence ID" value="PEH43561.1"/>
    <property type="molecule type" value="Genomic_DNA"/>
</dbReference>
<gene>
    <name evidence="5" type="ORF">CRM94_01795</name>
</gene>
<comment type="caution">
    <text evidence="5">The sequence shown here is derived from an EMBL/GenBank/DDBJ whole genome shotgun (WGS) entry which is preliminary data.</text>
</comment>